<dbReference type="GO" id="GO:0004824">
    <property type="term" value="F:lysine-tRNA ligase activity"/>
    <property type="evidence" value="ECO:0007669"/>
    <property type="project" value="InterPro"/>
</dbReference>
<dbReference type="PANTHER" id="PTHR42918:SF6">
    <property type="entry name" value="ELONGATION FACTOR P--(R)-BETA-LYSINE LIGASE"/>
    <property type="match status" value="1"/>
</dbReference>
<evidence type="ECO:0000259" key="4">
    <source>
        <dbReference type="PROSITE" id="PS50862"/>
    </source>
</evidence>
<dbReference type="GO" id="GO:0005524">
    <property type="term" value="F:ATP binding"/>
    <property type="evidence" value="ECO:0007669"/>
    <property type="project" value="UniProtKB-KW"/>
</dbReference>
<dbReference type="Pfam" id="PF00152">
    <property type="entry name" value="tRNA-synt_2"/>
    <property type="match status" value="1"/>
</dbReference>
<dbReference type="SUPFAM" id="SSF55681">
    <property type="entry name" value="Class II aaRS and biotin synthetases"/>
    <property type="match status" value="1"/>
</dbReference>
<dbReference type="InterPro" id="IPR004525">
    <property type="entry name" value="EpmA"/>
</dbReference>
<evidence type="ECO:0000256" key="1">
    <source>
        <dbReference type="ARBA" id="ARBA00022598"/>
    </source>
</evidence>
<name>A0A545UBY4_9GAMM</name>
<reference evidence="5 6" key="1">
    <citation type="submission" date="2019-07" db="EMBL/GenBank/DDBJ databases">
        <title>Draft genome for Aliikangiella sp. M105.</title>
        <authorList>
            <person name="Wang G."/>
        </authorList>
    </citation>
    <scope>NUCLEOTIDE SEQUENCE [LARGE SCALE GENOMIC DNA]</scope>
    <source>
        <strain evidence="5 6">M105</strain>
    </source>
</reference>
<gene>
    <name evidence="5" type="primary">genX</name>
    <name evidence="5" type="ORF">FLL46_14285</name>
</gene>
<sequence>MPMNLPKVLQIRAQVFRSIREYFHDTNALEVDTSLLREFSVTDPYMSAMVALSPAGKKLGYLQTSPEYAMKKLLCHGSGDIYQLGKVFRSEEEGLHHSSEFTMLEWYRVGFNHRQLMDEVFQIIQLICGDLPRQDMSYRDAFLKYADIDPFDMTVEELSLFAESKLGKLPDNMLYDNYLTLLFSQLVESQFTSNEVTFIYDFPASQASLARTAERDYGTIGCRFEAYLGGLELANGFWELIEPIEQLARFHNDNSIRNQLGYPKIEIDDTFISALQKGLPDCAGVALGIDRLIMAKLGENNIRRVLPKIFSVNQ</sequence>
<protein>
    <submittedName>
        <fullName evidence="5">EF-P lysine aminoacylase GenX</fullName>
    </submittedName>
</protein>
<accession>A0A545UBY4</accession>
<dbReference type="NCBIfam" id="NF006828">
    <property type="entry name" value="PRK09350.1"/>
    <property type="match status" value="1"/>
</dbReference>
<dbReference type="InterPro" id="IPR004364">
    <property type="entry name" value="Aa-tRNA-synt_II"/>
</dbReference>
<dbReference type="Proteomes" id="UP000315439">
    <property type="component" value="Unassembled WGS sequence"/>
</dbReference>
<organism evidence="5 6">
    <name type="scientific">Aliikangiella coralliicola</name>
    <dbReference type="NCBI Taxonomy" id="2592383"/>
    <lineage>
        <taxon>Bacteria</taxon>
        <taxon>Pseudomonadati</taxon>
        <taxon>Pseudomonadota</taxon>
        <taxon>Gammaproteobacteria</taxon>
        <taxon>Oceanospirillales</taxon>
        <taxon>Pleioneaceae</taxon>
        <taxon>Aliikangiella</taxon>
    </lineage>
</organism>
<proteinExistence type="predicted"/>
<dbReference type="PANTHER" id="PTHR42918">
    <property type="entry name" value="LYSYL-TRNA SYNTHETASE"/>
    <property type="match status" value="1"/>
</dbReference>
<keyword evidence="1" id="KW-0436">Ligase</keyword>
<dbReference type="AlphaFoldDB" id="A0A545UBY4"/>
<dbReference type="PROSITE" id="PS50862">
    <property type="entry name" value="AA_TRNA_LIGASE_II"/>
    <property type="match status" value="1"/>
</dbReference>
<keyword evidence="6" id="KW-1185">Reference proteome</keyword>
<evidence type="ECO:0000313" key="6">
    <source>
        <dbReference type="Proteomes" id="UP000315439"/>
    </source>
</evidence>
<dbReference type="GO" id="GO:0005829">
    <property type="term" value="C:cytosol"/>
    <property type="evidence" value="ECO:0007669"/>
    <property type="project" value="TreeGrafter"/>
</dbReference>
<dbReference type="EMBL" id="VIKS01000009">
    <property type="protein sequence ID" value="TQV86974.1"/>
    <property type="molecule type" value="Genomic_DNA"/>
</dbReference>
<keyword evidence="2" id="KW-0547">Nucleotide-binding</keyword>
<feature type="domain" description="Aminoacyl-transfer RNA synthetases class-II family profile" evidence="4">
    <location>
        <begin position="9"/>
        <end position="307"/>
    </location>
</feature>
<dbReference type="Gene3D" id="3.30.930.10">
    <property type="entry name" value="Bira Bifunctional Protein, Domain 2"/>
    <property type="match status" value="1"/>
</dbReference>
<keyword evidence="3" id="KW-0067">ATP-binding</keyword>
<dbReference type="NCBIfam" id="TIGR00462">
    <property type="entry name" value="genX"/>
    <property type="match status" value="1"/>
</dbReference>
<evidence type="ECO:0000313" key="5">
    <source>
        <dbReference type="EMBL" id="TQV86974.1"/>
    </source>
</evidence>
<dbReference type="InterPro" id="IPR045864">
    <property type="entry name" value="aa-tRNA-synth_II/BPL/LPL"/>
</dbReference>
<dbReference type="GO" id="GO:0000049">
    <property type="term" value="F:tRNA binding"/>
    <property type="evidence" value="ECO:0007669"/>
    <property type="project" value="TreeGrafter"/>
</dbReference>
<evidence type="ECO:0000256" key="2">
    <source>
        <dbReference type="ARBA" id="ARBA00022741"/>
    </source>
</evidence>
<comment type="caution">
    <text evidence="5">The sequence shown here is derived from an EMBL/GenBank/DDBJ whole genome shotgun (WGS) entry which is preliminary data.</text>
</comment>
<evidence type="ECO:0000256" key="3">
    <source>
        <dbReference type="ARBA" id="ARBA00022840"/>
    </source>
</evidence>
<dbReference type="OrthoDB" id="9802326at2"/>
<dbReference type="InterPro" id="IPR006195">
    <property type="entry name" value="aa-tRNA-synth_II"/>
</dbReference>
<dbReference type="GO" id="GO:0006430">
    <property type="term" value="P:lysyl-tRNA aminoacylation"/>
    <property type="evidence" value="ECO:0007669"/>
    <property type="project" value="InterPro"/>
</dbReference>